<dbReference type="AlphaFoldDB" id="A0A183EZ02"/>
<evidence type="ECO:0000313" key="3">
    <source>
        <dbReference type="WBParaSite" id="GPUH_0002622301-mRNA-1"/>
    </source>
</evidence>
<evidence type="ECO:0000313" key="1">
    <source>
        <dbReference type="EMBL" id="VDN45224.1"/>
    </source>
</evidence>
<dbReference type="Proteomes" id="UP000271098">
    <property type="component" value="Unassembled WGS sequence"/>
</dbReference>
<keyword evidence="2" id="KW-1185">Reference proteome</keyword>
<reference evidence="3" key="1">
    <citation type="submission" date="2016-06" db="UniProtKB">
        <authorList>
            <consortium name="WormBaseParasite"/>
        </authorList>
    </citation>
    <scope>IDENTIFICATION</scope>
</reference>
<dbReference type="WBParaSite" id="GPUH_0002622301-mRNA-1">
    <property type="protein sequence ID" value="GPUH_0002622301-mRNA-1"/>
    <property type="gene ID" value="GPUH_0002622301"/>
</dbReference>
<name>A0A183EZ02_9BILA</name>
<protein>
    <submittedName>
        <fullName evidence="3">PID domain-containing protein</fullName>
    </submittedName>
</protein>
<gene>
    <name evidence="1" type="ORF">GPUH_LOCUS26193</name>
</gene>
<reference evidence="1 2" key="2">
    <citation type="submission" date="2018-11" db="EMBL/GenBank/DDBJ databases">
        <authorList>
            <consortium name="Pathogen Informatics"/>
        </authorList>
    </citation>
    <scope>NUCLEOTIDE SEQUENCE [LARGE SCALE GENOMIC DNA]</scope>
</reference>
<proteinExistence type="predicted"/>
<dbReference type="EMBL" id="UYRT01109220">
    <property type="protein sequence ID" value="VDN45224.1"/>
    <property type="molecule type" value="Genomic_DNA"/>
</dbReference>
<evidence type="ECO:0000313" key="2">
    <source>
        <dbReference type="Proteomes" id="UP000271098"/>
    </source>
</evidence>
<organism evidence="3">
    <name type="scientific">Gongylonema pulchrum</name>
    <dbReference type="NCBI Taxonomy" id="637853"/>
    <lineage>
        <taxon>Eukaryota</taxon>
        <taxon>Metazoa</taxon>
        <taxon>Ecdysozoa</taxon>
        <taxon>Nematoda</taxon>
        <taxon>Chromadorea</taxon>
        <taxon>Rhabditida</taxon>
        <taxon>Spirurina</taxon>
        <taxon>Spiruromorpha</taxon>
        <taxon>Spiruroidea</taxon>
        <taxon>Gongylonematidae</taxon>
        <taxon>Gongylonema</taxon>
    </lineage>
</organism>
<accession>A0A183EZ02</accession>
<sequence length="87" mass="9850">MNAQLIKARINVTVDFKGSISSLQFYYDRQYCIEVNVLQEGCVAMVSENDGLETYRAFCCCLEKCESVGHAIQAMQKSFEDALFGNY</sequence>